<keyword evidence="4" id="KW-1185">Reference proteome</keyword>
<dbReference type="InterPro" id="IPR040206">
    <property type="entry name" value="Zds1/2"/>
</dbReference>
<feature type="compositionally biased region" description="Basic and acidic residues" evidence="1">
    <location>
        <begin position="70"/>
        <end position="82"/>
    </location>
</feature>
<accession>A0AAN9U8G9</accession>
<feature type="compositionally biased region" description="Basic and acidic residues" evidence="1">
    <location>
        <begin position="855"/>
        <end position="868"/>
    </location>
</feature>
<dbReference type="AlphaFoldDB" id="A0AAN9U8G9"/>
<feature type="region of interest" description="Disordered" evidence="1">
    <location>
        <begin position="1"/>
        <end position="153"/>
    </location>
</feature>
<feature type="region of interest" description="Disordered" evidence="1">
    <location>
        <begin position="235"/>
        <end position="280"/>
    </location>
</feature>
<feature type="compositionally biased region" description="Polar residues" evidence="1">
    <location>
        <begin position="141"/>
        <end position="152"/>
    </location>
</feature>
<organism evidence="3 4">
    <name type="scientific">Cytospora paraplurivora</name>
    <dbReference type="NCBI Taxonomy" id="2898453"/>
    <lineage>
        <taxon>Eukaryota</taxon>
        <taxon>Fungi</taxon>
        <taxon>Dikarya</taxon>
        <taxon>Ascomycota</taxon>
        <taxon>Pezizomycotina</taxon>
        <taxon>Sordariomycetes</taxon>
        <taxon>Sordariomycetidae</taxon>
        <taxon>Diaporthales</taxon>
        <taxon>Cytosporaceae</taxon>
        <taxon>Cytospora</taxon>
    </lineage>
</organism>
<dbReference type="Proteomes" id="UP001320245">
    <property type="component" value="Unassembled WGS sequence"/>
</dbReference>
<protein>
    <recommendedName>
        <fullName evidence="2">Protein Zds1 C-terminal domain-containing protein</fullName>
    </recommendedName>
</protein>
<feature type="compositionally biased region" description="Basic and acidic residues" evidence="1">
    <location>
        <begin position="355"/>
        <end position="370"/>
    </location>
</feature>
<feature type="compositionally biased region" description="Polar residues" evidence="1">
    <location>
        <begin position="428"/>
        <end position="446"/>
    </location>
</feature>
<dbReference type="PANTHER" id="PTHR28089:SF1">
    <property type="entry name" value="PROTEIN ZDS1-RELATED"/>
    <property type="match status" value="1"/>
</dbReference>
<gene>
    <name evidence="3" type="ORF">SLS53_004451</name>
</gene>
<evidence type="ECO:0000256" key="1">
    <source>
        <dbReference type="SAM" id="MobiDB-lite"/>
    </source>
</evidence>
<dbReference type="PANTHER" id="PTHR28089">
    <property type="entry name" value="PROTEIN ZDS1-RELATED"/>
    <property type="match status" value="1"/>
</dbReference>
<feature type="compositionally biased region" description="Low complexity" evidence="1">
    <location>
        <begin position="774"/>
        <end position="789"/>
    </location>
</feature>
<comment type="caution">
    <text evidence="3">The sequence shown here is derived from an EMBL/GenBank/DDBJ whole genome shotgun (WGS) entry which is preliminary data.</text>
</comment>
<dbReference type="GO" id="GO:0030010">
    <property type="term" value="P:establishment of cell polarity"/>
    <property type="evidence" value="ECO:0007669"/>
    <property type="project" value="TreeGrafter"/>
</dbReference>
<feature type="domain" description="Protein Zds1 C-terminal" evidence="2">
    <location>
        <begin position="694"/>
        <end position="746"/>
    </location>
</feature>
<feature type="compositionally biased region" description="Basic and acidic residues" evidence="1">
    <location>
        <begin position="578"/>
        <end position="609"/>
    </location>
</feature>
<evidence type="ECO:0000313" key="4">
    <source>
        <dbReference type="Proteomes" id="UP001320245"/>
    </source>
</evidence>
<proteinExistence type="predicted"/>
<evidence type="ECO:0000259" key="2">
    <source>
        <dbReference type="SMART" id="SM01327"/>
    </source>
</evidence>
<name>A0AAN9U8G9_9PEZI</name>
<feature type="compositionally biased region" description="Gly residues" evidence="1">
    <location>
        <begin position="836"/>
        <end position="846"/>
    </location>
</feature>
<feature type="compositionally biased region" description="Basic and acidic residues" evidence="1">
    <location>
        <begin position="620"/>
        <end position="629"/>
    </location>
</feature>
<reference evidence="3 4" key="1">
    <citation type="journal article" date="2023" name="PLoS ONE">
        <title>Cytospora paraplurivora sp. nov. isolated from orchards with fruit tree decline syndrome in Ontario, Canada.</title>
        <authorList>
            <person name="Ilyukhin E."/>
            <person name="Nguyen H.D.T."/>
            <person name="Castle A.J."/>
            <person name="Ellouze W."/>
        </authorList>
    </citation>
    <scope>NUCLEOTIDE SEQUENCE [LARGE SCALE GENOMIC DNA]</scope>
    <source>
        <strain evidence="3 4">FDS-564</strain>
    </source>
</reference>
<feature type="compositionally biased region" description="Basic and acidic residues" evidence="1">
    <location>
        <begin position="761"/>
        <end position="773"/>
    </location>
</feature>
<feature type="compositionally biased region" description="Polar residues" evidence="1">
    <location>
        <begin position="470"/>
        <end position="480"/>
    </location>
</feature>
<evidence type="ECO:0000313" key="3">
    <source>
        <dbReference type="EMBL" id="KAK7742307.1"/>
    </source>
</evidence>
<sequence length="868" mass="96603">MMTSSRLHDVGASFAQRRGHLSISDPSHHVTEAIGTMYGSDDDVSDTERENRKSRPLSFVSYGEEALQSRPKDLEDPDDSRRTLQRTTSENLPAAGGKRSSIVPGGLSIQRIPSHENSPPSPGGNMSPLSPTPSLRDMQAAESSMSMTNIDNPSDIAQELSNLQALRRMSMDVGNSSDPDLMPFQGIVPIPSIAPTGDDDEADPSRLLWVPANVHPELAPDQFKSFLERRVHSVKRRSDDSMLSADGLHSGGSGSLRRTKSKLSRQIDNSGGHGAEGYMDGADRLQRQDSLNGYSTPELSLEELVNDPTKAVQKLAQEASDGAAGPGDMPILPVAPGMGLRRSTRTQYRKSGSLRGDRTPFSKRVARTDSLEETLPIISKAEAPPGHGLSRVQSEPPSTENFSRPQKSIKRQQGFKREAEPPFDPLAEQTSEDTQQQAHGRSTSDPSEVPQIVETPAAAEQHEASVQFPERSSSQKTQEQPLPVPQHQPQERAEAHPPPRAKQIPPGRQATTPVSLDNVPGPTQTMNDIASNPSAIPGSSSTRTDNLTFIPTFSEPEKKKAKDSDSESTRSSKGWKWFKSEDKKKEKEREEPSKRSKSKSTDKSHENARLDVLQSSIEPSKGRESLLLDRDAVDAKLQEERKKDTNRKSNEGKKEKDGFFVSFFGSKKKADKDVPSTKKQQQRALSPEPPPRVLVPDVDYAYTRFPILEERAIYRMAHIKLANPKRDLLSQVLLSNFMYSYLAKIQAMHPQIQVPVSPHQKRQEEERRRKEQEAQQAYMEQQMSQEQAQNSIDHYNFEYHRSGNQYGDSEGGYVDENQEPYDYEQGRGHGDYDGQGQDGGYGYGDDGYGEQQYYDGHDPQRQDDNDMW</sequence>
<feature type="region of interest" description="Disordered" evidence="1">
    <location>
        <begin position="753"/>
        <end position="868"/>
    </location>
</feature>
<dbReference type="EMBL" id="JAJSPL020000015">
    <property type="protein sequence ID" value="KAK7742307.1"/>
    <property type="molecule type" value="Genomic_DNA"/>
</dbReference>
<feature type="compositionally biased region" description="Polar residues" evidence="1">
    <location>
        <begin position="391"/>
        <end position="406"/>
    </location>
</feature>
<dbReference type="GO" id="GO:0010971">
    <property type="term" value="P:positive regulation of G2/M transition of mitotic cell cycle"/>
    <property type="evidence" value="ECO:0007669"/>
    <property type="project" value="TreeGrafter"/>
</dbReference>
<dbReference type="InterPro" id="IPR013941">
    <property type="entry name" value="ZDS1_C"/>
</dbReference>
<dbReference type="GO" id="GO:0005737">
    <property type="term" value="C:cytoplasm"/>
    <property type="evidence" value="ECO:0007669"/>
    <property type="project" value="TreeGrafter"/>
</dbReference>
<feature type="region of interest" description="Disordered" evidence="1">
    <location>
        <begin position="315"/>
        <end position="629"/>
    </location>
</feature>
<feature type="compositionally biased region" description="Basic and acidic residues" evidence="1">
    <location>
        <begin position="555"/>
        <end position="570"/>
    </location>
</feature>
<dbReference type="Pfam" id="PF08632">
    <property type="entry name" value="Zds_C"/>
    <property type="match status" value="1"/>
</dbReference>
<feature type="region of interest" description="Disordered" evidence="1">
    <location>
        <begin position="670"/>
        <end position="693"/>
    </location>
</feature>
<feature type="compositionally biased region" description="Polar residues" evidence="1">
    <location>
        <begin position="509"/>
        <end position="551"/>
    </location>
</feature>
<dbReference type="SMART" id="SM01327">
    <property type="entry name" value="Zds_C"/>
    <property type="match status" value="1"/>
</dbReference>